<comment type="similarity">
    <text evidence="1 2">Belongs to the CutC family.</text>
</comment>
<keyword evidence="4" id="KW-1185">Reference proteome</keyword>
<dbReference type="SUPFAM" id="SSF110395">
    <property type="entry name" value="CutC-like"/>
    <property type="match status" value="1"/>
</dbReference>
<dbReference type="PANTHER" id="PTHR12598:SF0">
    <property type="entry name" value="COPPER HOMEOSTASIS PROTEIN CUTC HOMOLOG"/>
    <property type="match status" value="1"/>
</dbReference>
<protein>
    <recommendedName>
        <fullName evidence="2">PF03932 family protein CutC</fullName>
    </recommendedName>
</protein>
<dbReference type="InterPro" id="IPR036822">
    <property type="entry name" value="CutC-like_dom_sf"/>
</dbReference>
<organism evidence="3 4">
    <name type="scientific">Tigheibacillus halophilus</name>
    <dbReference type="NCBI Taxonomy" id="361280"/>
    <lineage>
        <taxon>Bacteria</taxon>
        <taxon>Bacillati</taxon>
        <taxon>Bacillota</taxon>
        <taxon>Bacilli</taxon>
        <taxon>Bacillales</taxon>
        <taxon>Bacillaceae</taxon>
        <taxon>Tigheibacillus</taxon>
    </lineage>
</organism>
<dbReference type="Gene3D" id="3.20.20.380">
    <property type="entry name" value="Copper homeostasis (CutC) domain"/>
    <property type="match status" value="1"/>
</dbReference>
<evidence type="ECO:0000256" key="2">
    <source>
        <dbReference type="HAMAP-Rule" id="MF_00795"/>
    </source>
</evidence>
<sequence>MKIEAITLNAKDTKQAEQFGIDRVELVSAMQEGGLTPSYGVIKTVLDTVRIPVQIMVRPHNFGFTYDETDLLAIKEDISAIRSLGGHRIVIGAITADHQVDEAFLTEVIEYAPDFDITFHRAFDQVSSQWEAYHVLTKYSKHVRRILTSGGKEKADQATKELQQLVALSHELDGPEILVGSGVTPNNLGTLHEKIGASQYHVGSGFRVNGSFEKGLDETKVASVKQILG</sequence>
<dbReference type="Proteomes" id="UP001281447">
    <property type="component" value="Unassembled WGS sequence"/>
</dbReference>
<evidence type="ECO:0000256" key="1">
    <source>
        <dbReference type="ARBA" id="ARBA00007768"/>
    </source>
</evidence>
<evidence type="ECO:0000313" key="4">
    <source>
        <dbReference type="Proteomes" id="UP001281447"/>
    </source>
</evidence>
<evidence type="ECO:0000313" key="3">
    <source>
        <dbReference type="EMBL" id="MDY0395759.1"/>
    </source>
</evidence>
<dbReference type="RefSeq" id="WP_390358060.1">
    <property type="nucleotide sequence ID" value="NZ_JBHUIZ010000018.1"/>
</dbReference>
<gene>
    <name evidence="2" type="primary">cutC</name>
    <name evidence="3" type="ORF">RWE15_16685</name>
</gene>
<name>A0ABU5C8U4_9BACI</name>
<comment type="caution">
    <text evidence="3">The sequence shown here is derived from an EMBL/GenBank/DDBJ whole genome shotgun (WGS) entry which is preliminary data.</text>
</comment>
<dbReference type="PANTHER" id="PTHR12598">
    <property type="entry name" value="COPPER HOMEOSTASIS PROTEIN CUTC"/>
    <property type="match status" value="1"/>
</dbReference>
<dbReference type="HAMAP" id="MF_00795">
    <property type="entry name" value="CutC"/>
    <property type="match status" value="1"/>
</dbReference>
<dbReference type="InterPro" id="IPR005627">
    <property type="entry name" value="CutC-like"/>
</dbReference>
<comment type="caution">
    <text evidence="2">Once thought to be involved in copper homeostasis, experiments in E.coli have shown this is not the case.</text>
</comment>
<dbReference type="Pfam" id="PF03932">
    <property type="entry name" value="CutC"/>
    <property type="match status" value="1"/>
</dbReference>
<dbReference type="EMBL" id="JAWDIP010000003">
    <property type="protein sequence ID" value="MDY0395759.1"/>
    <property type="molecule type" value="Genomic_DNA"/>
</dbReference>
<comment type="subcellular location">
    <subcellularLocation>
        <location evidence="2">Cytoplasm</location>
    </subcellularLocation>
</comment>
<keyword evidence="2" id="KW-0963">Cytoplasm</keyword>
<accession>A0ABU5C8U4</accession>
<reference evidence="3 4" key="1">
    <citation type="submission" date="2023-10" db="EMBL/GenBank/DDBJ databases">
        <title>Virgibacillus halophilus 5B73C genome.</title>
        <authorList>
            <person name="Miliotis G."/>
            <person name="Sengupta P."/>
            <person name="Hameed A."/>
            <person name="Chuvochina M."/>
            <person name="Mcdonagh F."/>
            <person name="Simpson A.C."/>
            <person name="Singh N.K."/>
            <person name="Rekha P.D."/>
            <person name="Raman K."/>
            <person name="Hugenholtz P."/>
            <person name="Venkateswaran K."/>
        </authorList>
    </citation>
    <scope>NUCLEOTIDE SEQUENCE [LARGE SCALE GENOMIC DNA]</scope>
    <source>
        <strain evidence="3 4">5B73C</strain>
    </source>
</reference>
<proteinExistence type="inferred from homology"/>